<sequence length="491" mass="54782">MFSIYGEVSKKIDRVCKERFLIEPIVLMENAAIASCNLLISNYNFERPLIVCSTGNNGGDGLALSRHLFNKNYDVKTVVLGDLKKLSPESGRNLEILKKLTDKIFFNPTEKTFSNLLSSSDLLVDGLFGTGFHGEFTPFFRKYVKKMNFSKKKIFSLDIPSGLDSSTGLFDKDAIRASSTITFGFVKTGMLWKDSKKFTGDLYVADISIPNDIIFDFDFQTIIEKDIVKGLIEHSHTKREDYSHKRERGNLLLIGGNKGMEGAIQIASFGAMKAGVGIVYVNQLGNEKIRFLKEAVYINRIEDAVSKSDNVVIGCGFGNDQNSEEKFLKIMELLKKKKVLIDADGLNIISRLDEKMKKKFLKNRVVTPHPEEFFRLTKKRFKNIKEKISFAKDFSSEYSVVTVLKSPPTVVTDGENTFILPNSNIKLATAGSGDLLAGIIGGYISFGYDILTASVIGVYTHFKAAEYSKGKNPLISQIAENIGEVQNEIFS</sequence>
<protein>
    <recommendedName>
        <fullName evidence="19">Bifunctional NAD(P)H-hydrate repair enzyme</fullName>
    </recommendedName>
    <alternativeName>
        <fullName evidence="19">Nicotinamide nucleotide repair protein</fullName>
    </alternativeName>
    <domain>
        <recommendedName>
            <fullName evidence="19">ADP-dependent (S)-NAD(P)H-hydrate dehydratase</fullName>
            <ecNumber evidence="19">4.2.1.136</ecNumber>
        </recommendedName>
        <alternativeName>
            <fullName evidence="19">ADP-dependent NAD(P)HX dehydratase</fullName>
        </alternativeName>
    </domain>
    <domain>
        <recommendedName>
            <fullName evidence="19">NAD(P)H-hydrate epimerase</fullName>
            <ecNumber evidence="19">5.1.99.6</ecNumber>
        </recommendedName>
    </domain>
</protein>
<evidence type="ECO:0000256" key="14">
    <source>
        <dbReference type="ARBA" id="ARBA00025153"/>
    </source>
</evidence>
<organism evidence="22 23">
    <name type="scientific">candidate division TA06 bacterium 34_109</name>
    <dbReference type="NCBI Taxonomy" id="1635277"/>
    <lineage>
        <taxon>Bacteria</taxon>
        <taxon>Bacteria division TA06</taxon>
    </lineage>
</organism>
<dbReference type="CDD" id="cd01171">
    <property type="entry name" value="YXKO-related"/>
    <property type="match status" value="1"/>
</dbReference>
<feature type="domain" description="YjeF N-terminal" evidence="21">
    <location>
        <begin position="9"/>
        <end position="215"/>
    </location>
</feature>
<feature type="binding site" evidence="17">
    <location>
        <begin position="405"/>
        <end position="409"/>
    </location>
    <ligand>
        <name>AMP</name>
        <dbReference type="ChEBI" id="CHEBI:456215"/>
    </ligand>
</feature>
<dbReference type="Gene3D" id="3.40.50.10260">
    <property type="entry name" value="YjeF N-terminal domain"/>
    <property type="match status" value="1"/>
</dbReference>
<dbReference type="Pfam" id="PF01256">
    <property type="entry name" value="Carb_kinase"/>
    <property type="match status" value="1"/>
</dbReference>
<feature type="binding site" evidence="18">
    <location>
        <begin position="129"/>
        <end position="135"/>
    </location>
    <ligand>
        <name>(6S)-NADPHX</name>
        <dbReference type="ChEBI" id="CHEBI:64076"/>
    </ligand>
</feature>
<dbReference type="PANTHER" id="PTHR12592:SF0">
    <property type="entry name" value="ATP-DEPENDENT (S)-NAD(P)H-HYDRATE DEHYDRATASE"/>
    <property type="match status" value="1"/>
</dbReference>
<dbReference type="PROSITE" id="PS51385">
    <property type="entry name" value="YJEF_N"/>
    <property type="match status" value="1"/>
</dbReference>
<dbReference type="GO" id="GO:0005524">
    <property type="term" value="F:ATP binding"/>
    <property type="evidence" value="ECO:0007669"/>
    <property type="project" value="UniProtKB-UniRule"/>
</dbReference>
<evidence type="ECO:0000256" key="12">
    <source>
        <dbReference type="ARBA" id="ARBA00023239"/>
    </source>
</evidence>
<comment type="function">
    <text evidence="17">Catalyzes the dehydration of the S-form of NAD(P)HX at the expense of ADP, which is converted to AMP. Together with NAD(P)HX epimerase, which catalyzes the epimerization of the S- and R-forms, the enzyme allows the repair of both epimers of NAD(P)HX, a damaged form of NAD(P)H that is a result of enzymatic or heat-dependent hydration.</text>
</comment>
<evidence type="ECO:0000259" key="20">
    <source>
        <dbReference type="PROSITE" id="PS51383"/>
    </source>
</evidence>
<comment type="cofactor">
    <cofactor evidence="17">
        <name>Mg(2+)</name>
        <dbReference type="ChEBI" id="CHEBI:18420"/>
    </cofactor>
</comment>
<dbReference type="GO" id="GO:0052855">
    <property type="term" value="F:ADP-dependent NAD(P)H-hydrate dehydratase activity"/>
    <property type="evidence" value="ECO:0007669"/>
    <property type="project" value="UniProtKB-UniRule"/>
</dbReference>
<proteinExistence type="inferred from homology"/>
<keyword evidence="7 17" id="KW-0067">ATP-binding</keyword>
<keyword evidence="10 17" id="KW-0520">NAD</keyword>
<evidence type="ECO:0000256" key="6">
    <source>
        <dbReference type="ARBA" id="ARBA00022741"/>
    </source>
</evidence>
<comment type="cofactor">
    <cofactor evidence="18 19">
        <name>K(+)</name>
        <dbReference type="ChEBI" id="CHEBI:29103"/>
    </cofactor>
    <text evidence="18 19">Binds 1 potassium ion per subunit.</text>
</comment>
<keyword evidence="5 18" id="KW-0479">Metal-binding</keyword>
<evidence type="ECO:0000256" key="8">
    <source>
        <dbReference type="ARBA" id="ARBA00022857"/>
    </source>
</evidence>
<evidence type="ECO:0000256" key="15">
    <source>
        <dbReference type="ARBA" id="ARBA00048238"/>
    </source>
</evidence>
<evidence type="ECO:0000256" key="16">
    <source>
        <dbReference type="ARBA" id="ARBA00049209"/>
    </source>
</evidence>
<evidence type="ECO:0000256" key="19">
    <source>
        <dbReference type="PIRNR" id="PIRNR017184"/>
    </source>
</evidence>
<evidence type="ECO:0000259" key="21">
    <source>
        <dbReference type="PROSITE" id="PS51385"/>
    </source>
</evidence>
<keyword evidence="13" id="KW-0511">Multifunctional enzyme</keyword>
<evidence type="ECO:0000256" key="1">
    <source>
        <dbReference type="ARBA" id="ARBA00000013"/>
    </source>
</evidence>
<dbReference type="InterPro" id="IPR029056">
    <property type="entry name" value="Ribokinase-like"/>
</dbReference>
<feature type="binding site" evidence="18">
    <location>
        <begin position="56"/>
        <end position="60"/>
    </location>
    <ligand>
        <name>(6S)-NADPHX</name>
        <dbReference type="ChEBI" id="CHEBI:64076"/>
    </ligand>
</feature>
<name>A0A101I062_UNCT6</name>
<comment type="catalytic activity">
    <reaction evidence="1 18 19">
        <text>(6R)-NADHX = (6S)-NADHX</text>
        <dbReference type="Rhea" id="RHEA:32215"/>
        <dbReference type="ChEBI" id="CHEBI:64074"/>
        <dbReference type="ChEBI" id="CHEBI:64075"/>
        <dbReference type="EC" id="5.1.99.6"/>
    </reaction>
</comment>
<keyword evidence="22" id="KW-0808">Transferase</keyword>
<keyword evidence="11 18" id="KW-0413">Isomerase</keyword>
<feature type="binding site" evidence="18">
    <location>
        <position position="57"/>
    </location>
    <ligand>
        <name>K(+)</name>
        <dbReference type="ChEBI" id="CHEBI:29103"/>
    </ligand>
</feature>
<comment type="similarity">
    <text evidence="4 19">In the C-terminal section; belongs to the NnrD/CARKD family.</text>
</comment>
<comment type="catalytic activity">
    <reaction evidence="15 17 19">
        <text>(6S)-NADHX + ADP = AMP + phosphate + NADH + H(+)</text>
        <dbReference type="Rhea" id="RHEA:32223"/>
        <dbReference type="ChEBI" id="CHEBI:15378"/>
        <dbReference type="ChEBI" id="CHEBI:43474"/>
        <dbReference type="ChEBI" id="CHEBI:57945"/>
        <dbReference type="ChEBI" id="CHEBI:64074"/>
        <dbReference type="ChEBI" id="CHEBI:456215"/>
        <dbReference type="ChEBI" id="CHEBI:456216"/>
        <dbReference type="EC" id="4.2.1.136"/>
    </reaction>
</comment>
<evidence type="ECO:0000256" key="9">
    <source>
        <dbReference type="ARBA" id="ARBA00022958"/>
    </source>
</evidence>
<dbReference type="Pfam" id="PF03853">
    <property type="entry name" value="YjeF_N"/>
    <property type="match status" value="1"/>
</dbReference>
<dbReference type="GO" id="GO:0110051">
    <property type="term" value="P:metabolite repair"/>
    <property type="evidence" value="ECO:0007669"/>
    <property type="project" value="TreeGrafter"/>
</dbReference>
<comment type="similarity">
    <text evidence="18">Belongs to the NnrE/AIBP family.</text>
</comment>
<dbReference type="AlphaFoldDB" id="A0A101I062"/>
<keyword evidence="22" id="KW-0418">Kinase</keyword>
<evidence type="ECO:0000256" key="2">
    <source>
        <dbReference type="ARBA" id="ARBA00000909"/>
    </source>
</evidence>
<dbReference type="PROSITE" id="PS51383">
    <property type="entry name" value="YJEF_C_3"/>
    <property type="match status" value="1"/>
</dbReference>
<evidence type="ECO:0000256" key="4">
    <source>
        <dbReference type="ARBA" id="ARBA00009524"/>
    </source>
</evidence>
<evidence type="ECO:0000313" key="22">
    <source>
        <dbReference type="EMBL" id="KUK86313.1"/>
    </source>
</evidence>
<dbReference type="HAMAP" id="MF_01966">
    <property type="entry name" value="NADHX_epimerase"/>
    <property type="match status" value="1"/>
</dbReference>
<evidence type="ECO:0000256" key="5">
    <source>
        <dbReference type="ARBA" id="ARBA00022723"/>
    </source>
</evidence>
<evidence type="ECO:0000256" key="18">
    <source>
        <dbReference type="HAMAP-Rule" id="MF_01966"/>
    </source>
</evidence>
<gene>
    <name evidence="18" type="primary">nnrE</name>
    <name evidence="17" type="synonym">nnrD</name>
    <name evidence="22" type="ORF">XE03_1568</name>
</gene>
<keyword evidence="6 17" id="KW-0547">Nucleotide-binding</keyword>
<comment type="catalytic activity">
    <reaction evidence="16 17 19">
        <text>(6S)-NADPHX + ADP = AMP + phosphate + NADPH + H(+)</text>
        <dbReference type="Rhea" id="RHEA:32235"/>
        <dbReference type="ChEBI" id="CHEBI:15378"/>
        <dbReference type="ChEBI" id="CHEBI:43474"/>
        <dbReference type="ChEBI" id="CHEBI:57783"/>
        <dbReference type="ChEBI" id="CHEBI:64076"/>
        <dbReference type="ChEBI" id="CHEBI:456215"/>
        <dbReference type="ChEBI" id="CHEBI:456216"/>
        <dbReference type="EC" id="4.2.1.136"/>
    </reaction>
</comment>
<feature type="binding site" evidence="18">
    <location>
        <position position="125"/>
    </location>
    <ligand>
        <name>K(+)</name>
        <dbReference type="ChEBI" id="CHEBI:29103"/>
    </ligand>
</feature>
<feature type="binding site" evidence="18">
    <location>
        <position position="161"/>
    </location>
    <ligand>
        <name>K(+)</name>
        <dbReference type="ChEBI" id="CHEBI:29103"/>
    </ligand>
</feature>
<dbReference type="GO" id="GO:0046872">
    <property type="term" value="F:metal ion binding"/>
    <property type="evidence" value="ECO:0007669"/>
    <property type="project" value="UniProtKB-UniRule"/>
</dbReference>
<feature type="binding site" evidence="18">
    <location>
        <position position="158"/>
    </location>
    <ligand>
        <name>(6S)-NADPHX</name>
        <dbReference type="ChEBI" id="CHEBI:64076"/>
    </ligand>
</feature>
<feature type="binding site" evidence="17">
    <location>
        <position position="369"/>
    </location>
    <ligand>
        <name>(6S)-NADPHX</name>
        <dbReference type="ChEBI" id="CHEBI:64076"/>
    </ligand>
</feature>
<feature type="binding site" evidence="17">
    <location>
        <position position="433"/>
    </location>
    <ligand>
        <name>AMP</name>
        <dbReference type="ChEBI" id="CHEBI:456215"/>
    </ligand>
</feature>
<dbReference type="PIRSF" id="PIRSF017184">
    <property type="entry name" value="Nnr"/>
    <property type="match status" value="1"/>
</dbReference>
<dbReference type="Gene3D" id="3.40.1190.20">
    <property type="match status" value="1"/>
</dbReference>
<feature type="domain" description="YjeF C-terminal" evidence="20">
    <location>
        <begin position="228"/>
        <end position="489"/>
    </location>
</feature>
<comment type="caution">
    <text evidence="22">The sequence shown here is derived from an EMBL/GenBank/DDBJ whole genome shotgun (WGS) entry which is preliminary data.</text>
</comment>
<dbReference type="EMBL" id="LGGX01000022">
    <property type="protein sequence ID" value="KUK86313.1"/>
    <property type="molecule type" value="Genomic_DNA"/>
</dbReference>
<comment type="function">
    <text evidence="18">Catalyzes the epimerization of the S- and R-forms of NAD(P)HX, a damaged form of NAD(P)H that is a result of enzymatic or heat-dependent hydration. This is a prerequisite for the S-specific NAD(P)H-hydrate dehydratase to allow the repair of both epimers of NAD(P)HX.</text>
</comment>
<evidence type="ECO:0000256" key="13">
    <source>
        <dbReference type="ARBA" id="ARBA00023268"/>
    </source>
</evidence>
<dbReference type="Proteomes" id="UP000053467">
    <property type="component" value="Unassembled WGS sequence"/>
</dbReference>
<dbReference type="InterPro" id="IPR036652">
    <property type="entry name" value="YjeF_N_dom_sf"/>
</dbReference>
<dbReference type="GO" id="GO:0046496">
    <property type="term" value="P:nicotinamide nucleotide metabolic process"/>
    <property type="evidence" value="ECO:0007669"/>
    <property type="project" value="UniProtKB-UniRule"/>
</dbReference>
<feature type="binding site" evidence="17">
    <location>
        <position position="263"/>
    </location>
    <ligand>
        <name>(6S)-NADPHX</name>
        <dbReference type="ChEBI" id="CHEBI:64076"/>
    </ligand>
</feature>
<dbReference type="SUPFAM" id="SSF64153">
    <property type="entry name" value="YjeF N-terminal domain-like"/>
    <property type="match status" value="1"/>
</dbReference>
<dbReference type="EC" id="4.2.1.136" evidence="19"/>
<dbReference type="InterPro" id="IPR000631">
    <property type="entry name" value="CARKD"/>
</dbReference>
<comment type="function">
    <text evidence="14 19">Bifunctional enzyme that catalyzes the epimerization of the S- and R-forms of NAD(P)HX and the dehydration of the S-form of NAD(P)HX at the expense of ADP, which is converted to AMP. This allows the repair of both epimers of NAD(P)HX, a damaged form of NAD(P)H that is a result of enzymatic or heat-dependent hydration.</text>
</comment>
<evidence type="ECO:0000256" key="3">
    <source>
        <dbReference type="ARBA" id="ARBA00006001"/>
    </source>
</evidence>
<dbReference type="SUPFAM" id="SSF53613">
    <property type="entry name" value="Ribokinase-like"/>
    <property type="match status" value="1"/>
</dbReference>
<comment type="similarity">
    <text evidence="3 19">In the N-terminal section; belongs to the NnrE/AIBP family.</text>
</comment>
<evidence type="ECO:0000313" key="23">
    <source>
        <dbReference type="Proteomes" id="UP000053467"/>
    </source>
</evidence>
<dbReference type="PANTHER" id="PTHR12592">
    <property type="entry name" value="ATP-DEPENDENT (S)-NAD(P)H-HYDRATE DEHYDRATASE FAMILY MEMBER"/>
    <property type="match status" value="1"/>
</dbReference>
<comment type="similarity">
    <text evidence="17">Belongs to the NnrD/CARKD family.</text>
</comment>
<keyword evidence="8 17" id="KW-0521">NADP</keyword>
<dbReference type="NCBIfam" id="TIGR00196">
    <property type="entry name" value="yjeF_cterm"/>
    <property type="match status" value="1"/>
</dbReference>
<dbReference type="NCBIfam" id="TIGR00197">
    <property type="entry name" value="yjeF_nterm"/>
    <property type="match status" value="1"/>
</dbReference>
<evidence type="ECO:0000256" key="10">
    <source>
        <dbReference type="ARBA" id="ARBA00023027"/>
    </source>
</evidence>
<feature type="binding site" evidence="17">
    <location>
        <position position="434"/>
    </location>
    <ligand>
        <name>(6S)-NADPHX</name>
        <dbReference type="ChEBI" id="CHEBI:64076"/>
    </ligand>
</feature>
<dbReference type="InterPro" id="IPR030677">
    <property type="entry name" value="Nnr"/>
</dbReference>
<keyword evidence="12 17" id="KW-0456">Lyase</keyword>
<dbReference type="InterPro" id="IPR004443">
    <property type="entry name" value="YjeF_N_dom"/>
</dbReference>
<comment type="subunit">
    <text evidence="17">Homotetramer.</text>
</comment>
<feature type="binding site" evidence="17">
    <location>
        <position position="316"/>
    </location>
    <ligand>
        <name>(6S)-NADPHX</name>
        <dbReference type="ChEBI" id="CHEBI:64076"/>
    </ligand>
</feature>
<dbReference type="GO" id="GO:0016301">
    <property type="term" value="F:kinase activity"/>
    <property type="evidence" value="ECO:0007669"/>
    <property type="project" value="UniProtKB-KW"/>
</dbReference>
<dbReference type="EC" id="5.1.99.6" evidence="19"/>
<evidence type="ECO:0000256" key="17">
    <source>
        <dbReference type="HAMAP-Rule" id="MF_01965"/>
    </source>
</evidence>
<dbReference type="GO" id="GO:0052856">
    <property type="term" value="F:NAD(P)HX epimerase activity"/>
    <property type="evidence" value="ECO:0007669"/>
    <property type="project" value="UniProtKB-UniRule"/>
</dbReference>
<dbReference type="HAMAP" id="MF_01965">
    <property type="entry name" value="NADHX_dehydratase"/>
    <property type="match status" value="1"/>
</dbReference>
<dbReference type="PATRIC" id="fig|1635277.3.peg.930"/>
<evidence type="ECO:0000256" key="11">
    <source>
        <dbReference type="ARBA" id="ARBA00023235"/>
    </source>
</evidence>
<keyword evidence="9 18" id="KW-0630">Potassium</keyword>
<comment type="caution">
    <text evidence="18">Lacks conserved residue(s) required for the propagation of feature annotation.</text>
</comment>
<comment type="catalytic activity">
    <reaction evidence="2 18 19">
        <text>(6R)-NADPHX = (6S)-NADPHX</text>
        <dbReference type="Rhea" id="RHEA:32227"/>
        <dbReference type="ChEBI" id="CHEBI:64076"/>
        <dbReference type="ChEBI" id="CHEBI:64077"/>
        <dbReference type="EC" id="5.1.99.6"/>
    </reaction>
</comment>
<accession>A0A101I062</accession>
<evidence type="ECO:0000256" key="7">
    <source>
        <dbReference type="ARBA" id="ARBA00022840"/>
    </source>
</evidence>
<reference evidence="23" key="1">
    <citation type="journal article" date="2015" name="MBio">
        <title>Genome-Resolved Metagenomic Analysis Reveals Roles for Candidate Phyla and Other Microbial Community Members in Biogeochemical Transformations in Oil Reservoirs.</title>
        <authorList>
            <person name="Hu P."/>
            <person name="Tom L."/>
            <person name="Singh A."/>
            <person name="Thomas B.C."/>
            <person name="Baker B.J."/>
            <person name="Piceno Y.M."/>
            <person name="Andersen G.L."/>
            <person name="Banfield J.F."/>
        </authorList>
    </citation>
    <scope>NUCLEOTIDE SEQUENCE [LARGE SCALE GENOMIC DNA]</scope>
</reference>